<name>A0ABN1EIW4_9PROT</name>
<evidence type="ECO:0000256" key="1">
    <source>
        <dbReference type="SAM" id="MobiDB-lite"/>
    </source>
</evidence>
<keyword evidence="3" id="KW-1185">Reference proteome</keyword>
<evidence type="ECO:0000313" key="2">
    <source>
        <dbReference type="EMBL" id="GAA0567594.1"/>
    </source>
</evidence>
<dbReference type="InterPro" id="IPR001343">
    <property type="entry name" value="Hemolysn_Ca-bd"/>
</dbReference>
<dbReference type="RefSeq" id="WP_343893266.1">
    <property type="nucleotide sequence ID" value="NZ_BAAAFZ010000004.1"/>
</dbReference>
<dbReference type="Proteomes" id="UP001501588">
    <property type="component" value="Unassembled WGS sequence"/>
</dbReference>
<evidence type="ECO:0008006" key="4">
    <source>
        <dbReference type="Google" id="ProtNLM"/>
    </source>
</evidence>
<reference evidence="2 3" key="1">
    <citation type="journal article" date="2019" name="Int. J. Syst. Evol. Microbiol.">
        <title>The Global Catalogue of Microorganisms (GCM) 10K type strain sequencing project: providing services to taxonomists for standard genome sequencing and annotation.</title>
        <authorList>
            <consortium name="The Broad Institute Genomics Platform"/>
            <consortium name="The Broad Institute Genome Sequencing Center for Infectious Disease"/>
            <person name="Wu L."/>
            <person name="Ma J."/>
        </authorList>
    </citation>
    <scope>NUCLEOTIDE SEQUENCE [LARGE SCALE GENOMIC DNA]</scope>
    <source>
        <strain evidence="2 3">JCM 9933</strain>
    </source>
</reference>
<protein>
    <recommendedName>
        <fullName evidence="4">Calcium-binding protein</fullName>
    </recommendedName>
</protein>
<dbReference type="PRINTS" id="PR00313">
    <property type="entry name" value="CABNDNGRPT"/>
</dbReference>
<dbReference type="SUPFAM" id="SSF51120">
    <property type="entry name" value="beta-Roll"/>
    <property type="match status" value="1"/>
</dbReference>
<dbReference type="Gene3D" id="2.150.10.10">
    <property type="entry name" value="Serralysin-like metalloprotease, C-terminal"/>
    <property type="match status" value="2"/>
</dbReference>
<organism evidence="2 3">
    <name type="scientific">Craurococcus roseus</name>
    <dbReference type="NCBI Taxonomy" id="77585"/>
    <lineage>
        <taxon>Bacteria</taxon>
        <taxon>Pseudomonadati</taxon>
        <taxon>Pseudomonadota</taxon>
        <taxon>Alphaproteobacteria</taxon>
        <taxon>Acetobacterales</taxon>
        <taxon>Acetobacteraceae</taxon>
        <taxon>Craurococcus</taxon>
    </lineage>
</organism>
<proteinExistence type="predicted"/>
<accession>A0ABN1EIW4</accession>
<gene>
    <name evidence="2" type="ORF">GCM10009416_02010</name>
</gene>
<dbReference type="Pfam" id="PF00353">
    <property type="entry name" value="HemolysinCabind"/>
    <property type="match status" value="3"/>
</dbReference>
<dbReference type="InterPro" id="IPR011049">
    <property type="entry name" value="Serralysin-like_metalloprot_C"/>
</dbReference>
<feature type="region of interest" description="Disordered" evidence="1">
    <location>
        <begin position="47"/>
        <end position="69"/>
    </location>
</feature>
<evidence type="ECO:0000313" key="3">
    <source>
        <dbReference type="Proteomes" id="UP001501588"/>
    </source>
</evidence>
<dbReference type="EMBL" id="BAAAFZ010000004">
    <property type="protein sequence ID" value="GAA0567594.1"/>
    <property type="molecule type" value="Genomic_DNA"/>
</dbReference>
<comment type="caution">
    <text evidence="2">The sequence shown here is derived from an EMBL/GenBank/DDBJ whole genome shotgun (WGS) entry which is preliminary data.</text>
</comment>
<sequence length="269" mass="27451">MAMAIEFGTPDADTLPGTDDPDILFGLDGDDSLNALGAPDAVLGSTGDDSLHGDAANGPFLAESDGNPGRNLVFGDEGNDTVFAGYGEDTVLGGAGNDLIFGRGLGPPPPSGVEFFEGDDDGDALLGGGGDGNDSVSGGDLISGGAGEDLFLFGREGVTGFDIAEGVGDGNRAVVTDFRSGEDVLDVSGYRGFFLPSGTPAMEFLGTGPFVEEYRPQLRYEVQGDRTIVQIFSPFGTPPPDVPLPPAGATVEIELRGIRGISEDDLVLG</sequence>